<dbReference type="Gene3D" id="3.40.50.300">
    <property type="entry name" value="P-loop containing nucleotide triphosphate hydrolases"/>
    <property type="match status" value="1"/>
</dbReference>
<dbReference type="GO" id="GO:0005886">
    <property type="term" value="C:plasma membrane"/>
    <property type="evidence" value="ECO:0007669"/>
    <property type="project" value="UniProtKB-SubCell"/>
</dbReference>
<dbReference type="PROSITE" id="PS50893">
    <property type="entry name" value="ABC_TRANSPORTER_2"/>
    <property type="match status" value="1"/>
</dbReference>
<evidence type="ECO:0000313" key="7">
    <source>
        <dbReference type="EMBL" id="GGB67169.1"/>
    </source>
</evidence>
<accession>A0A8H9FRJ7</accession>
<dbReference type="PROSITE" id="PS00211">
    <property type="entry name" value="ABC_TRANSPORTER_1"/>
    <property type="match status" value="1"/>
</dbReference>
<evidence type="ECO:0000256" key="2">
    <source>
        <dbReference type="ARBA" id="ARBA00022448"/>
    </source>
</evidence>
<evidence type="ECO:0000259" key="6">
    <source>
        <dbReference type="PROSITE" id="PS50893"/>
    </source>
</evidence>
<name>A0A8H9FRJ7_9MICO</name>
<dbReference type="AlphaFoldDB" id="A0A8H9FRJ7"/>
<sequence>MGLLGSGEPQPRMCAVSAVEVVGLRRDIGAVRAVDDASWSARSGAVTAVLGPNGAGKTTTMECLEGLQRPTAGTARVLGSDPWRAPAEHRARVGVMLQDGGLPVTTSARRLLDHVARLHASPADVAGLVERLDLGRVADRSIRRLSGGERQRVALAAALVGRPEVAFLDEPTAGLDPHARLEVWDLVRETAGEAAVVVTTHSFEEAERLADHVVIMSRGRVVAEGSLDEVRDGRPLEERYFALTSGGRR</sequence>
<dbReference type="CDD" id="cd03230">
    <property type="entry name" value="ABC_DR_subfamily_A"/>
    <property type="match status" value="1"/>
</dbReference>
<organism evidence="7 8">
    <name type="scientific">Knoellia flava</name>
    <dbReference type="NCBI Taxonomy" id="913969"/>
    <lineage>
        <taxon>Bacteria</taxon>
        <taxon>Bacillati</taxon>
        <taxon>Actinomycetota</taxon>
        <taxon>Actinomycetes</taxon>
        <taxon>Micrococcales</taxon>
        <taxon>Intrasporangiaceae</taxon>
        <taxon>Knoellia</taxon>
    </lineage>
</organism>
<keyword evidence="5" id="KW-0046">Antibiotic resistance</keyword>
<dbReference type="PANTHER" id="PTHR42711:SF16">
    <property type="entry name" value="ABC TRANSPORTER ATP-BINDING PROTEIN"/>
    <property type="match status" value="1"/>
</dbReference>
<feature type="domain" description="ABC transporter" evidence="6">
    <location>
        <begin position="19"/>
        <end position="243"/>
    </location>
</feature>
<dbReference type="SMART" id="SM00382">
    <property type="entry name" value="AAA"/>
    <property type="match status" value="1"/>
</dbReference>
<dbReference type="SUPFAM" id="SSF52540">
    <property type="entry name" value="P-loop containing nucleoside triphosphate hydrolases"/>
    <property type="match status" value="1"/>
</dbReference>
<protein>
    <recommendedName>
        <fullName evidence="6">ABC transporter domain-containing protein</fullName>
    </recommendedName>
</protein>
<dbReference type="GO" id="GO:0046677">
    <property type="term" value="P:response to antibiotic"/>
    <property type="evidence" value="ECO:0007669"/>
    <property type="project" value="UniProtKB-KW"/>
</dbReference>
<dbReference type="InterPro" id="IPR003439">
    <property type="entry name" value="ABC_transporter-like_ATP-bd"/>
</dbReference>
<evidence type="ECO:0000256" key="3">
    <source>
        <dbReference type="ARBA" id="ARBA00022741"/>
    </source>
</evidence>
<dbReference type="PANTHER" id="PTHR42711">
    <property type="entry name" value="ABC TRANSPORTER ATP-BINDING PROTEIN"/>
    <property type="match status" value="1"/>
</dbReference>
<dbReference type="Pfam" id="PF00005">
    <property type="entry name" value="ABC_tran"/>
    <property type="match status" value="1"/>
</dbReference>
<keyword evidence="2" id="KW-0813">Transport</keyword>
<gene>
    <name evidence="7" type="ORF">GCM10011314_02970</name>
</gene>
<comment type="caution">
    <text evidence="7">The sequence shown here is derived from an EMBL/GenBank/DDBJ whole genome shotgun (WGS) entry which is preliminary data.</text>
</comment>
<dbReference type="InterPro" id="IPR017871">
    <property type="entry name" value="ABC_transporter-like_CS"/>
</dbReference>
<dbReference type="InterPro" id="IPR003593">
    <property type="entry name" value="AAA+_ATPase"/>
</dbReference>
<dbReference type="EMBL" id="BMEA01000001">
    <property type="protein sequence ID" value="GGB67169.1"/>
    <property type="molecule type" value="Genomic_DNA"/>
</dbReference>
<evidence type="ECO:0000256" key="1">
    <source>
        <dbReference type="ARBA" id="ARBA00004202"/>
    </source>
</evidence>
<evidence type="ECO:0000313" key="8">
    <source>
        <dbReference type="Proteomes" id="UP000628079"/>
    </source>
</evidence>
<reference evidence="7" key="1">
    <citation type="journal article" date="2014" name="Int. J. Syst. Evol. Microbiol.">
        <title>Complete genome sequence of Corynebacterium casei LMG S-19264T (=DSM 44701T), isolated from a smear-ripened cheese.</title>
        <authorList>
            <consortium name="US DOE Joint Genome Institute (JGI-PGF)"/>
            <person name="Walter F."/>
            <person name="Albersmeier A."/>
            <person name="Kalinowski J."/>
            <person name="Ruckert C."/>
        </authorList>
    </citation>
    <scope>NUCLEOTIDE SEQUENCE</scope>
    <source>
        <strain evidence="7">CGMCC 1.10749</strain>
    </source>
</reference>
<evidence type="ECO:0000256" key="5">
    <source>
        <dbReference type="ARBA" id="ARBA00023251"/>
    </source>
</evidence>
<reference evidence="7" key="2">
    <citation type="submission" date="2020-09" db="EMBL/GenBank/DDBJ databases">
        <authorList>
            <person name="Sun Q."/>
            <person name="Zhou Y."/>
        </authorList>
    </citation>
    <scope>NUCLEOTIDE SEQUENCE</scope>
    <source>
        <strain evidence="7">CGMCC 1.10749</strain>
    </source>
</reference>
<dbReference type="GO" id="GO:0016887">
    <property type="term" value="F:ATP hydrolysis activity"/>
    <property type="evidence" value="ECO:0007669"/>
    <property type="project" value="InterPro"/>
</dbReference>
<keyword evidence="4" id="KW-0067">ATP-binding</keyword>
<proteinExistence type="predicted"/>
<keyword evidence="3" id="KW-0547">Nucleotide-binding</keyword>
<comment type="subcellular location">
    <subcellularLocation>
        <location evidence="1">Cell membrane</location>
        <topology evidence="1">Peripheral membrane protein</topology>
    </subcellularLocation>
</comment>
<dbReference type="InterPro" id="IPR050763">
    <property type="entry name" value="ABC_transporter_ATP-binding"/>
</dbReference>
<dbReference type="GO" id="GO:0005524">
    <property type="term" value="F:ATP binding"/>
    <property type="evidence" value="ECO:0007669"/>
    <property type="project" value="UniProtKB-KW"/>
</dbReference>
<evidence type="ECO:0000256" key="4">
    <source>
        <dbReference type="ARBA" id="ARBA00022840"/>
    </source>
</evidence>
<dbReference type="Proteomes" id="UP000628079">
    <property type="component" value="Unassembled WGS sequence"/>
</dbReference>
<dbReference type="InterPro" id="IPR027417">
    <property type="entry name" value="P-loop_NTPase"/>
</dbReference>